<dbReference type="NCBIfam" id="TIGR02601">
    <property type="entry name" value="autotrns_rpt"/>
    <property type="match status" value="5"/>
</dbReference>
<evidence type="ECO:0000313" key="3">
    <source>
        <dbReference type="EMBL" id="SMF95408.1"/>
    </source>
</evidence>
<sequence length="1224" mass="125255">MAGYVNRERRRGEAGYGRNGVATLCAGFSIALVHPEAGAETWIGQNNGNWYQSSNWRGGRVPGEGTDTTTVANGAAAVVNGGTAQAGGDLDITGTGSAVVVRSEGSLDFGTANVSQGGQLQALGGSATGTTLNIGGSGSIVAVDDGGSLDFVGVNVSQGGQLQVFNGKLVGDVNLDNGQLVFAPAAGNTTTYAGAIGGGDSTTNGCDNNSCASVIVESGTVLLKGQSSYSGQTDVFDGATLRLGSANALQNSAIIVRQGATLELGGTDATVAALRDLVSGGGGRVNLGASTLTLGHQDGLFSGVIVGSGGLIKAGSGTQVLAGQNTYTGPTVIEGGALVIGDGGTQGAIAGNVVDNAILAFKRSDAVTFGGNISGSGALVQAGSGVLTLTGTNSYTRGTVVEAGTLAGDTRSLQGAITNNAQVVFNQTADGSYLGDMSGTGSLVKNGAGILTLAGNNSYTGTTTVNAGVLAGNATSLQGNIRLADNTLLVFDQAQDAPDNEYDGSITGSGGMVKNGAGTLILGGLNSYTGSTTVNAGVLQGDTGSLRGNILDNATVRFDQADDGSYGGVISGGGGLLKTGGGVLTLANASTYTGTTQVDGGTLQLQGAAQYTFVGNVVNNAGFSVSQTTARYQGDFTNNGAYLSQQATSQFENLTVGGAGYLAGGSAQDQFIVAGNFLNTSTQAKQWNTANASLEFTGTQGTHHLMQLAATDKGTGSEATHKNFLWGAVKLGAGNTLELTDGNAEGKKPALYVQKLVLPGGKAQLADITSDYNIYFNSTLAANNGLQDHMAFGGGNGELLSWSFSPQLAGTPTQPDTSLTPTQQSFAQGLDQACNGAQGQLLQQCQQLQSLSPAGKQQAAQQLTPDQVASQGGVVTQIQTHQGGAALSRMDGIRHGNIDTMSFNFNGLQIGARQLAALGPLFGGGGAAGDEDAARPAGQDASFRDAPVGAFIQGQFTFGDLAENEWQRGYHFDTRNVTFGADYRLNDKLVAGAMFSYSNTNAHYNQNAGSMNSNAYLGSLYGSYYLPLDFYVDLAATYGGQDYGFTRQYSYPGFVGQARGNPGSGQFGFTLNLGKDFAYQAWSFSPYTRFEYANLHIDAYRESGGEGYAMNVGGQTAQSFVSDLGFQASHQFSTPFGIVAPALRVEWEHQFLNDNRGVQMSFVDSSQGAFVLQTGEPDRDYVNLGGSVVATLPNGGSGFLRYESRLGQSDVTQHIVQLGFRMSF</sequence>
<dbReference type="Gene3D" id="2.160.20.20">
    <property type="match status" value="2"/>
</dbReference>
<dbReference type="InterPro" id="IPR036709">
    <property type="entry name" value="Autotransporte_beta_dom_sf"/>
</dbReference>
<evidence type="ECO:0000259" key="2">
    <source>
        <dbReference type="PROSITE" id="PS51208"/>
    </source>
</evidence>
<evidence type="ECO:0000313" key="4">
    <source>
        <dbReference type="Proteomes" id="UP000192923"/>
    </source>
</evidence>
<dbReference type="AlphaFoldDB" id="A0A1Y6CXK8"/>
<reference evidence="3 4" key="1">
    <citation type="submission" date="2016-12" db="EMBL/GenBank/DDBJ databases">
        <authorList>
            <person name="Song W.-J."/>
            <person name="Kurnit D.M."/>
        </authorList>
    </citation>
    <scope>NUCLEOTIDE SEQUENCE [LARGE SCALE GENOMIC DNA]</scope>
    <source>
        <strain evidence="3 4">175</strain>
    </source>
</reference>
<organism evidence="3 4">
    <name type="scientific">Methylomagnum ishizawai</name>
    <dbReference type="NCBI Taxonomy" id="1760988"/>
    <lineage>
        <taxon>Bacteria</taxon>
        <taxon>Pseudomonadati</taxon>
        <taxon>Pseudomonadota</taxon>
        <taxon>Gammaproteobacteria</taxon>
        <taxon>Methylococcales</taxon>
        <taxon>Methylococcaceae</taxon>
        <taxon>Methylomagnum</taxon>
    </lineage>
</organism>
<dbReference type="Proteomes" id="UP000192923">
    <property type="component" value="Unassembled WGS sequence"/>
</dbReference>
<proteinExistence type="predicted"/>
<dbReference type="InterPro" id="IPR011050">
    <property type="entry name" value="Pectin_lyase_fold/virulence"/>
</dbReference>
<dbReference type="Gene3D" id="2.40.128.130">
    <property type="entry name" value="Autotransporter beta-domain"/>
    <property type="match status" value="1"/>
</dbReference>
<dbReference type="OrthoDB" id="5699539at2"/>
<dbReference type="PANTHER" id="PTHR35037:SF3">
    <property type="entry name" value="C-TERMINAL REGION OF AIDA-LIKE PROTEIN"/>
    <property type="match status" value="1"/>
</dbReference>
<keyword evidence="1" id="KW-0732">Signal</keyword>
<gene>
    <name evidence="3" type="ORF">SAMN02949497_2771</name>
</gene>
<dbReference type="SMART" id="SM00869">
    <property type="entry name" value="Autotransporter"/>
    <property type="match status" value="1"/>
</dbReference>
<evidence type="ECO:0000256" key="1">
    <source>
        <dbReference type="ARBA" id="ARBA00022729"/>
    </source>
</evidence>
<dbReference type="SUPFAM" id="SSF103515">
    <property type="entry name" value="Autotransporter"/>
    <property type="match status" value="1"/>
</dbReference>
<dbReference type="SUPFAM" id="SSF51126">
    <property type="entry name" value="Pectin lyase-like"/>
    <property type="match status" value="3"/>
</dbReference>
<dbReference type="InterPro" id="IPR051551">
    <property type="entry name" value="Autotransporter_adhesion"/>
</dbReference>
<accession>A0A1Y6CXK8</accession>
<dbReference type="Pfam" id="PF03797">
    <property type="entry name" value="Autotransporter"/>
    <property type="match status" value="1"/>
</dbReference>
<dbReference type="PROSITE" id="PS51208">
    <property type="entry name" value="AUTOTRANSPORTER"/>
    <property type="match status" value="1"/>
</dbReference>
<dbReference type="PANTHER" id="PTHR35037">
    <property type="entry name" value="C-TERMINAL REGION OF AIDA-LIKE PROTEIN"/>
    <property type="match status" value="1"/>
</dbReference>
<protein>
    <submittedName>
        <fullName evidence="3">Autotransporter-associated beta strand repeat-containing protein</fullName>
    </submittedName>
</protein>
<dbReference type="InterPro" id="IPR012332">
    <property type="entry name" value="Autotransporter_pectin_lyase_C"/>
</dbReference>
<feature type="domain" description="Autotransporter" evidence="2">
    <location>
        <begin position="943"/>
        <end position="1224"/>
    </location>
</feature>
<dbReference type="InterPro" id="IPR005546">
    <property type="entry name" value="Autotransporte_beta"/>
</dbReference>
<dbReference type="EMBL" id="FXAM01000001">
    <property type="protein sequence ID" value="SMF95408.1"/>
    <property type="molecule type" value="Genomic_DNA"/>
</dbReference>
<dbReference type="InterPro" id="IPR013425">
    <property type="entry name" value="Autotrns_rpt"/>
</dbReference>
<name>A0A1Y6CXK8_9GAMM</name>
<dbReference type="STRING" id="1760988.SAMN02949497_2771"/>
<keyword evidence="4" id="KW-1185">Reference proteome</keyword>
<dbReference type="Pfam" id="PF12951">
    <property type="entry name" value="PATR"/>
    <property type="match status" value="6"/>
</dbReference>